<organism evidence="2 3">
    <name type="scientific">Phtheirospermum japonicum</name>
    <dbReference type="NCBI Taxonomy" id="374723"/>
    <lineage>
        <taxon>Eukaryota</taxon>
        <taxon>Viridiplantae</taxon>
        <taxon>Streptophyta</taxon>
        <taxon>Embryophyta</taxon>
        <taxon>Tracheophyta</taxon>
        <taxon>Spermatophyta</taxon>
        <taxon>Magnoliopsida</taxon>
        <taxon>eudicotyledons</taxon>
        <taxon>Gunneridae</taxon>
        <taxon>Pentapetalae</taxon>
        <taxon>asterids</taxon>
        <taxon>lamiids</taxon>
        <taxon>Lamiales</taxon>
        <taxon>Orobanchaceae</taxon>
        <taxon>Orobanchaceae incertae sedis</taxon>
        <taxon>Phtheirospermum</taxon>
    </lineage>
</organism>
<dbReference type="OrthoDB" id="775087at2759"/>
<dbReference type="EMBL" id="BMAC01000721">
    <property type="protein sequence ID" value="GFQ02008.1"/>
    <property type="molecule type" value="Genomic_DNA"/>
</dbReference>
<comment type="caution">
    <text evidence="2">The sequence shown here is derived from an EMBL/GenBank/DDBJ whole genome shotgun (WGS) entry which is preliminary data.</text>
</comment>
<keyword evidence="3" id="KW-1185">Reference proteome</keyword>
<accession>A0A830CN09</accession>
<gene>
    <name evidence="2" type="ORF">PHJA_002344700</name>
</gene>
<protein>
    <submittedName>
        <fullName evidence="2">Uncharacterized protein</fullName>
    </submittedName>
</protein>
<evidence type="ECO:0000313" key="2">
    <source>
        <dbReference type="EMBL" id="GFQ02008.1"/>
    </source>
</evidence>
<reference evidence="2" key="1">
    <citation type="submission" date="2020-07" db="EMBL/GenBank/DDBJ databases">
        <title>Ethylene signaling mediates host invasion by parasitic plants.</title>
        <authorList>
            <person name="Yoshida S."/>
        </authorList>
    </citation>
    <scope>NUCLEOTIDE SEQUENCE</scope>
    <source>
        <strain evidence="2">Okayama</strain>
    </source>
</reference>
<evidence type="ECO:0000313" key="3">
    <source>
        <dbReference type="Proteomes" id="UP000653305"/>
    </source>
</evidence>
<dbReference type="AlphaFoldDB" id="A0A830CN09"/>
<name>A0A830CN09_9LAMI</name>
<evidence type="ECO:0000256" key="1">
    <source>
        <dbReference type="SAM" id="MobiDB-lite"/>
    </source>
</evidence>
<dbReference type="Proteomes" id="UP000653305">
    <property type="component" value="Unassembled WGS sequence"/>
</dbReference>
<feature type="region of interest" description="Disordered" evidence="1">
    <location>
        <begin position="165"/>
        <end position="200"/>
    </location>
</feature>
<sequence length="200" mass="22151">MNDNLFHNDVDGPLRCASLFSQPCTNLATNKGMISPGASLVLSGDLRLWRNAAAQVDYMDIAFLRGSVPLSLTAVPPVLCRAVMCVVEKPTDLFEAVEWSRPQNANPIGQYVLWAHPRLVFNASTTMEDMPDEHVHAALIYCHNLYVNKDEFDGLTDGEFYKHAAQDPSSRKGANRVVPTHRRSKVRGAVLNDTEDDALN</sequence>
<proteinExistence type="predicted"/>